<keyword evidence="2" id="KW-0843">Virulence</keyword>
<keyword evidence="7" id="KW-1133">Transmembrane helix</keyword>
<keyword evidence="11" id="KW-1185">Reference proteome</keyword>
<protein>
    <recommendedName>
        <fullName evidence="8">Peptidase S1 domain-containing protein</fullName>
    </recommendedName>
</protein>
<evidence type="ECO:0000256" key="1">
    <source>
        <dbReference type="ARBA" id="ARBA00007664"/>
    </source>
</evidence>
<comment type="caution">
    <text evidence="9">The sequence shown here is derived from an EMBL/GenBank/DDBJ whole genome shotgun (WGS) entry which is preliminary data.</text>
</comment>
<dbReference type="PROSITE" id="PS50240">
    <property type="entry name" value="TRYPSIN_DOM"/>
    <property type="match status" value="1"/>
</dbReference>
<feature type="region of interest" description="Disordered" evidence="6">
    <location>
        <begin position="316"/>
        <end position="355"/>
    </location>
</feature>
<dbReference type="GO" id="GO:0006508">
    <property type="term" value="P:proteolysis"/>
    <property type="evidence" value="ECO:0007669"/>
    <property type="project" value="UniProtKB-KW"/>
</dbReference>
<proteinExistence type="inferred from homology"/>
<evidence type="ECO:0000313" key="9">
    <source>
        <dbReference type="EMBL" id="CAJ1959657.1"/>
    </source>
</evidence>
<feature type="region of interest" description="Disordered" evidence="6">
    <location>
        <begin position="532"/>
        <end position="571"/>
    </location>
</feature>
<comment type="similarity">
    <text evidence="1">Belongs to the peptidase S1 family.</text>
</comment>
<dbReference type="InterPro" id="IPR001254">
    <property type="entry name" value="Trypsin_dom"/>
</dbReference>
<dbReference type="Pfam" id="PF00089">
    <property type="entry name" value="Trypsin"/>
    <property type="match status" value="1"/>
</dbReference>
<dbReference type="PROSITE" id="PS00134">
    <property type="entry name" value="TRYPSIN_HIS"/>
    <property type="match status" value="1"/>
</dbReference>
<evidence type="ECO:0000256" key="5">
    <source>
        <dbReference type="RuleBase" id="RU363034"/>
    </source>
</evidence>
<dbReference type="InterPro" id="IPR050430">
    <property type="entry name" value="Peptidase_S1"/>
</dbReference>
<dbReference type="PANTHER" id="PTHR24276:SF98">
    <property type="entry name" value="FI18310P1-RELATED"/>
    <property type="match status" value="1"/>
</dbReference>
<evidence type="ECO:0000256" key="4">
    <source>
        <dbReference type="ARBA" id="ARBA00023180"/>
    </source>
</evidence>
<keyword evidence="7" id="KW-0812">Transmembrane</keyword>
<dbReference type="EMBL" id="CAKOGP040002014">
    <property type="protein sequence ID" value="CAJ1959657.1"/>
    <property type="molecule type" value="Genomic_DNA"/>
</dbReference>
<dbReference type="InterPro" id="IPR033116">
    <property type="entry name" value="TRYPSIN_SER"/>
</dbReference>
<dbReference type="InterPro" id="IPR018114">
    <property type="entry name" value="TRYPSIN_HIS"/>
</dbReference>
<keyword evidence="5" id="KW-0645">Protease</keyword>
<keyword evidence="7" id="KW-0472">Membrane</keyword>
<feature type="transmembrane region" description="Helical" evidence="7">
    <location>
        <begin position="12"/>
        <end position="32"/>
    </location>
</feature>
<keyword evidence="4" id="KW-0325">Glycoprotein</keyword>
<feature type="compositionally biased region" description="Low complexity" evidence="6">
    <location>
        <begin position="318"/>
        <end position="336"/>
    </location>
</feature>
<dbReference type="EMBL" id="CAKOGP040002417">
    <property type="protein sequence ID" value="CAJ1968989.1"/>
    <property type="molecule type" value="Genomic_DNA"/>
</dbReference>
<dbReference type="InterPro" id="IPR001314">
    <property type="entry name" value="Peptidase_S1A"/>
</dbReference>
<evidence type="ECO:0000313" key="11">
    <source>
        <dbReference type="Proteomes" id="UP001295423"/>
    </source>
</evidence>
<dbReference type="GO" id="GO:0004252">
    <property type="term" value="F:serine-type endopeptidase activity"/>
    <property type="evidence" value="ECO:0007669"/>
    <property type="project" value="InterPro"/>
</dbReference>
<evidence type="ECO:0000256" key="3">
    <source>
        <dbReference type="ARBA" id="ARBA00023157"/>
    </source>
</evidence>
<feature type="domain" description="Peptidase S1" evidence="8">
    <location>
        <begin position="43"/>
        <end position="293"/>
    </location>
</feature>
<gene>
    <name evidence="9" type="ORF">CYCCA115_LOCUS18076</name>
    <name evidence="10" type="ORF">CYCCA115_LOCUS23494</name>
</gene>
<organism evidence="9 11">
    <name type="scientific">Cylindrotheca closterium</name>
    <dbReference type="NCBI Taxonomy" id="2856"/>
    <lineage>
        <taxon>Eukaryota</taxon>
        <taxon>Sar</taxon>
        <taxon>Stramenopiles</taxon>
        <taxon>Ochrophyta</taxon>
        <taxon>Bacillariophyta</taxon>
        <taxon>Bacillariophyceae</taxon>
        <taxon>Bacillariophycidae</taxon>
        <taxon>Bacillariales</taxon>
        <taxon>Bacillariaceae</taxon>
        <taxon>Cylindrotheca</taxon>
    </lineage>
</organism>
<dbReference type="PRINTS" id="PR00722">
    <property type="entry name" value="CHYMOTRYPSIN"/>
</dbReference>
<reference evidence="9" key="1">
    <citation type="submission" date="2023-08" db="EMBL/GenBank/DDBJ databases">
        <authorList>
            <person name="Audoor S."/>
            <person name="Bilcke G."/>
        </authorList>
    </citation>
    <scope>NUCLEOTIDE SEQUENCE</scope>
</reference>
<feature type="compositionally biased region" description="Low complexity" evidence="6">
    <location>
        <begin position="532"/>
        <end position="544"/>
    </location>
</feature>
<dbReference type="PROSITE" id="PS00135">
    <property type="entry name" value="TRYPSIN_SER"/>
    <property type="match status" value="1"/>
</dbReference>
<accession>A0AAD2G1F5</accession>
<dbReference type="InterPro" id="IPR043504">
    <property type="entry name" value="Peptidase_S1_PA_chymotrypsin"/>
</dbReference>
<dbReference type="SMART" id="SM00020">
    <property type="entry name" value="Tryp_SPc"/>
    <property type="match status" value="1"/>
</dbReference>
<keyword evidence="5" id="KW-0720">Serine protease</keyword>
<dbReference type="CDD" id="cd00190">
    <property type="entry name" value="Tryp_SPc"/>
    <property type="match status" value="1"/>
</dbReference>
<evidence type="ECO:0000256" key="6">
    <source>
        <dbReference type="SAM" id="MobiDB-lite"/>
    </source>
</evidence>
<dbReference type="Proteomes" id="UP001295423">
    <property type="component" value="Unassembled WGS sequence"/>
</dbReference>
<dbReference type="FunFam" id="2.40.10.10:FF:000002">
    <property type="entry name" value="Transmembrane protease serine"/>
    <property type="match status" value="1"/>
</dbReference>
<dbReference type="InterPro" id="IPR009003">
    <property type="entry name" value="Peptidase_S1_PA"/>
</dbReference>
<evidence type="ECO:0000313" key="10">
    <source>
        <dbReference type="EMBL" id="CAJ1968989.1"/>
    </source>
</evidence>
<name>A0AAD2G1F5_9STRA</name>
<evidence type="ECO:0000256" key="2">
    <source>
        <dbReference type="ARBA" id="ARBA00023026"/>
    </source>
</evidence>
<feature type="transmembrane region" description="Helical" evidence="7">
    <location>
        <begin position="574"/>
        <end position="595"/>
    </location>
</feature>
<keyword evidence="5" id="KW-0378">Hydrolase</keyword>
<evidence type="ECO:0000256" key="7">
    <source>
        <dbReference type="SAM" id="Phobius"/>
    </source>
</evidence>
<dbReference type="PANTHER" id="PTHR24276">
    <property type="entry name" value="POLYSERASE-RELATED"/>
    <property type="match status" value="1"/>
</dbReference>
<keyword evidence="3" id="KW-1015">Disulfide bond</keyword>
<dbReference type="SUPFAM" id="SSF50494">
    <property type="entry name" value="Trypsin-like serine proteases"/>
    <property type="match status" value="1"/>
</dbReference>
<sequence>MTTTRLRHHHHHHFWSLFVTSLICLLISNVDARRNQRQQQPRIVGGTNAKPDEFPYFVQMGKCGGVLIAPGIVLSAAHCMEIFRIGVYVTLNPHGVKDLSSKRLKIVDRYFHPWYWDEWASYDFILLRLEEPLYYNDDSLFLSTETTTTTTTTTTITKNSNTNTDIDFSVNLDDAFPPDNVTLTTIGFGTLKSGSNRFPDILQKVDLTSMNLDDCNATLEGELLDDSFLCAGTYEGGRDSCQGDSGGPLLYVRGNVHILVALVSWGEGCGDAGIPGAYARVSKAMPWIEKVVCDCWNVQGAPFCSQSIVAADQRQSLNNNSNNSNSNNSNSNSSNNKKNETTTLPPKEGGGGEAEEFECPLYIDPNCQDTPGYVDYVGDVCAWHEVEENPGCIWYGESPGGPGFEDSNAQGECCWCGGGSIIVDKPKSPPIKFERHPECIDLKDWNDLYGDDCAWFEANTDEGTCSGWGTIRGGAGMRDITPDEACCHCGGGIFPTPAPTSPAPTIYVAPTESIAPTQTPVPSLEVVYVENPTQQPTTATSPPAKDSQAPELKDDGLSDSSSATSSSMRRRRMMMVVSSTMSMMMMIPMVIIAIII</sequence>
<dbReference type="Gene3D" id="2.40.10.10">
    <property type="entry name" value="Trypsin-like serine proteases"/>
    <property type="match status" value="1"/>
</dbReference>
<dbReference type="AlphaFoldDB" id="A0AAD2G1F5"/>
<evidence type="ECO:0000259" key="8">
    <source>
        <dbReference type="PROSITE" id="PS50240"/>
    </source>
</evidence>